<dbReference type="Proteomes" id="UP000596252">
    <property type="component" value="Chromosome"/>
</dbReference>
<reference evidence="1 2" key="1">
    <citation type="journal article" date="2012" name="Antonie Van Leeuwenhoek">
        <title>Shewanella litorisediminis sp. nov., a gammaproteobacterium isolated from a tidal flat sediment.</title>
        <authorList>
            <person name="Lee M.H."/>
            <person name="Yoon J.H."/>
        </authorList>
    </citation>
    <scope>NUCLEOTIDE SEQUENCE [LARGE SCALE GENOMIC DNA]</scope>
    <source>
        <strain evidence="1 2">SMK1-12</strain>
    </source>
</reference>
<organism evidence="1 2">
    <name type="scientific">Shewanella litorisediminis</name>
    <dbReference type="NCBI Taxonomy" id="1173586"/>
    <lineage>
        <taxon>Bacteria</taxon>
        <taxon>Pseudomonadati</taxon>
        <taxon>Pseudomonadota</taxon>
        <taxon>Gammaproteobacteria</taxon>
        <taxon>Alteromonadales</taxon>
        <taxon>Shewanellaceae</taxon>
        <taxon>Shewanella</taxon>
    </lineage>
</organism>
<accession>A0ABX7G877</accession>
<gene>
    <name evidence="1" type="ORF">JQC75_08960</name>
</gene>
<protein>
    <submittedName>
        <fullName evidence="1">Uncharacterized protein</fullName>
    </submittedName>
</protein>
<evidence type="ECO:0000313" key="1">
    <source>
        <dbReference type="EMBL" id="QRH03480.1"/>
    </source>
</evidence>
<evidence type="ECO:0000313" key="2">
    <source>
        <dbReference type="Proteomes" id="UP000596252"/>
    </source>
</evidence>
<dbReference type="EMBL" id="CP069213">
    <property type="protein sequence ID" value="QRH03480.1"/>
    <property type="molecule type" value="Genomic_DNA"/>
</dbReference>
<sequence length="131" mass="15034">MLLPLSCFWWYGSDIHHGFIIQVVPLLYAGHERYGFLHMRPATYTSLGLHRHKTPHSLSEAPDPAMGDFLSYLMAFPGKHTVGKGQLQAHPDAHPWFRSRHSQPGYVRTFPRKSLTIHSDDSELLIIPFIF</sequence>
<name>A0ABX7G877_9GAMM</name>
<keyword evidence="2" id="KW-1185">Reference proteome</keyword>
<proteinExistence type="predicted"/>